<evidence type="ECO:0000256" key="4">
    <source>
        <dbReference type="PROSITE-ProRule" id="PRU00076"/>
    </source>
</evidence>
<dbReference type="InterPro" id="IPR035914">
    <property type="entry name" value="Sperma_CUB_dom_sf"/>
</dbReference>
<dbReference type="GeneID" id="106180017"/>
<keyword evidence="4" id="KW-0245">EGF-like domain</keyword>
<keyword evidence="1" id="KW-0677">Repeat</keyword>
<reference evidence="9" key="1">
    <citation type="submission" date="2025-08" db="UniProtKB">
        <authorList>
            <consortium name="RefSeq"/>
        </authorList>
    </citation>
    <scope>IDENTIFICATION</scope>
    <source>
        <tissue evidence="9">Gonads</tissue>
    </source>
</reference>
<dbReference type="Gene3D" id="2.60.120.290">
    <property type="entry name" value="Spermadhesin, CUB domain"/>
    <property type="match status" value="1"/>
</dbReference>
<feature type="domain" description="Apple" evidence="7">
    <location>
        <begin position="200"/>
        <end position="280"/>
    </location>
</feature>
<dbReference type="SUPFAM" id="SSF57414">
    <property type="entry name" value="Hairpin loop containing domain-like"/>
    <property type="match status" value="1"/>
</dbReference>
<evidence type="ECO:0000256" key="2">
    <source>
        <dbReference type="ARBA" id="ARBA00023157"/>
    </source>
</evidence>
<protein>
    <submittedName>
        <fullName evidence="9">Uncharacterized protein LOC106180017</fullName>
    </submittedName>
</protein>
<feature type="disulfide bond" evidence="3">
    <location>
        <begin position="66"/>
        <end position="83"/>
    </location>
</feature>
<dbReference type="Gene3D" id="3.50.4.10">
    <property type="entry name" value="Hepatocyte Growth Factor"/>
    <property type="match status" value="1"/>
</dbReference>
<dbReference type="SUPFAM" id="SSF56496">
    <property type="entry name" value="Fibrinogen C-terminal domain-like"/>
    <property type="match status" value="1"/>
</dbReference>
<dbReference type="InterPro" id="IPR000859">
    <property type="entry name" value="CUB_dom"/>
</dbReference>
<dbReference type="Proteomes" id="UP000085678">
    <property type="component" value="Unplaced"/>
</dbReference>
<dbReference type="PROSITE" id="PS00022">
    <property type="entry name" value="EGF_1"/>
    <property type="match status" value="1"/>
</dbReference>
<dbReference type="SMART" id="SM00042">
    <property type="entry name" value="CUB"/>
    <property type="match status" value="1"/>
</dbReference>
<feature type="disulfide bond" evidence="4">
    <location>
        <begin position="489"/>
        <end position="498"/>
    </location>
</feature>
<evidence type="ECO:0000259" key="5">
    <source>
        <dbReference type="PROSITE" id="PS01180"/>
    </source>
</evidence>
<dbReference type="KEGG" id="lak:106180017"/>
<sequence length="696" mass="78370">MTLRMEETVCDKPRLFKGEAGFFRTPGNPFEVYGNDLQCEYNILVPRGYRVALHITDLRIESSVNCANDYLEIRTPGVVQHFCGTDNPGTVLSSANQMRVHFVTNSATGDYGVAAYFQSDCAGATMWTLQGNVTSLHGRDFMVRTMENASACQLECDRQNFCNQLFYDSANAKCYMKLLGFVGDNISYSDVQLMRYVKLCISRAWNEQWISHSGRSMNSAFLSTTTDITLDHCKEECRRRPSCVSFDFRSSGGRCRLHSATSGEISLITEAGTNFYEASAPGSCQEIRESQGSRPVTGWYRLRTQTHVIMAFCEMRRYGGGWTLLLATSSRSCSQSTPLLATSAHTPMVRDYSILMHIESLRGKSRTDHVEFFAEDSNPARRWRNWWIVPKTYIEARVRRRHHIGVSAMKTIIAGQIKGLNDGSILSDNNNFHFGEDCSNAVTDTSGRSTIFLWMRSPKQTIFGVRCFYRYCKNGGRCYFYGGQRQCYCSRGIHGDRCQYNDAQFKNLGCWTDSTVVGLETLEGTDPRLMDNYQTREDAVYKCYKAAKARGFKVFALKNGGQCLSSASAHLILKRKRERSLTCNINGKGGSHAKQFYQIMPGNKKLSAQYKVQKNIVVENAAALKSVTTKNPMICMGQCTGEAECTGFHFRPMQGDTDTNCQLISTDVAEATQVPHSTLSLYLRIPEGEVEEEDFY</sequence>
<keyword evidence="2 4" id="KW-1015">Disulfide bond</keyword>
<dbReference type="InParanoid" id="A0A1S3KA03"/>
<dbReference type="InterPro" id="IPR036056">
    <property type="entry name" value="Fibrinogen-like_C"/>
</dbReference>
<evidence type="ECO:0000313" key="8">
    <source>
        <dbReference type="Proteomes" id="UP000085678"/>
    </source>
</evidence>
<evidence type="ECO:0000313" key="9">
    <source>
        <dbReference type="RefSeq" id="XP_013419332.1"/>
    </source>
</evidence>
<dbReference type="CDD" id="cd00041">
    <property type="entry name" value="CUB"/>
    <property type="match status" value="1"/>
</dbReference>
<dbReference type="PANTHER" id="PTHR24251">
    <property type="entry name" value="OVOCHYMASE-RELATED"/>
    <property type="match status" value="1"/>
</dbReference>
<dbReference type="InterPro" id="IPR000742">
    <property type="entry name" value="EGF"/>
</dbReference>
<feature type="domain" description="EGF-like" evidence="6">
    <location>
        <begin position="463"/>
        <end position="499"/>
    </location>
</feature>
<dbReference type="SUPFAM" id="SSF57196">
    <property type="entry name" value="EGF/Laminin"/>
    <property type="match status" value="1"/>
</dbReference>
<evidence type="ECO:0000256" key="1">
    <source>
        <dbReference type="ARBA" id="ARBA00022737"/>
    </source>
</evidence>
<gene>
    <name evidence="9" type="primary">LOC106180017</name>
</gene>
<feature type="domain" description="CUB" evidence="5">
    <location>
        <begin position="10"/>
        <end position="120"/>
    </location>
</feature>
<comment type="caution">
    <text evidence="4">Lacks conserved residue(s) required for the propagation of feature annotation.</text>
</comment>
<proteinExistence type="predicted"/>
<evidence type="ECO:0000259" key="7">
    <source>
        <dbReference type="PROSITE" id="PS50948"/>
    </source>
</evidence>
<dbReference type="SMART" id="SM00473">
    <property type="entry name" value="PAN_AP"/>
    <property type="match status" value="2"/>
</dbReference>
<keyword evidence="8" id="KW-1185">Reference proteome</keyword>
<accession>A0A1S3KA03</accession>
<dbReference type="AlphaFoldDB" id="A0A1S3KA03"/>
<name>A0A1S3KA03_LINAN</name>
<dbReference type="SUPFAM" id="SSF49854">
    <property type="entry name" value="Spermadhesin, CUB domain"/>
    <property type="match status" value="1"/>
</dbReference>
<dbReference type="Pfam" id="PF00431">
    <property type="entry name" value="CUB"/>
    <property type="match status" value="1"/>
</dbReference>
<organism evidence="8 9">
    <name type="scientific">Lingula anatina</name>
    <name type="common">Brachiopod</name>
    <name type="synonym">Lingula unguis</name>
    <dbReference type="NCBI Taxonomy" id="7574"/>
    <lineage>
        <taxon>Eukaryota</taxon>
        <taxon>Metazoa</taxon>
        <taxon>Spiralia</taxon>
        <taxon>Lophotrochozoa</taxon>
        <taxon>Brachiopoda</taxon>
        <taxon>Linguliformea</taxon>
        <taxon>Lingulata</taxon>
        <taxon>Lingulida</taxon>
        <taxon>Linguloidea</taxon>
        <taxon>Lingulidae</taxon>
        <taxon>Lingula</taxon>
    </lineage>
</organism>
<dbReference type="RefSeq" id="XP_013419332.1">
    <property type="nucleotide sequence ID" value="XM_013563878.1"/>
</dbReference>
<evidence type="ECO:0000259" key="6">
    <source>
        <dbReference type="PROSITE" id="PS50026"/>
    </source>
</evidence>
<dbReference type="Pfam" id="PF00024">
    <property type="entry name" value="PAN_1"/>
    <property type="match status" value="1"/>
</dbReference>
<dbReference type="PROSITE" id="PS50948">
    <property type="entry name" value="PAN"/>
    <property type="match status" value="1"/>
</dbReference>
<evidence type="ECO:0000256" key="3">
    <source>
        <dbReference type="PROSITE-ProRule" id="PRU00059"/>
    </source>
</evidence>
<dbReference type="OrthoDB" id="6345439at2759"/>
<dbReference type="PROSITE" id="PS50026">
    <property type="entry name" value="EGF_3"/>
    <property type="match status" value="1"/>
</dbReference>
<dbReference type="PANTHER" id="PTHR24251:SF30">
    <property type="entry name" value="MEMBRANE FRIZZLED-RELATED PROTEIN"/>
    <property type="match status" value="1"/>
</dbReference>
<dbReference type="PROSITE" id="PS01180">
    <property type="entry name" value="CUB"/>
    <property type="match status" value="1"/>
</dbReference>
<dbReference type="InterPro" id="IPR003609">
    <property type="entry name" value="Pan_app"/>
</dbReference>